<dbReference type="Proteomes" id="UP000286974">
    <property type="component" value="Unassembled WGS sequence"/>
</dbReference>
<dbReference type="OrthoDB" id="2243757at2"/>
<dbReference type="AlphaFoldDB" id="A0A401FNJ1"/>
<gene>
    <name evidence="1" type="ORF">NBRC111893_2096</name>
</gene>
<reference evidence="1 2" key="1">
    <citation type="submission" date="2017-11" db="EMBL/GenBank/DDBJ databases">
        <title>Draft Genome Sequence of Lactobacillus curieae NBRC 111893 isolated from Koso, a Japanese sugar-Vegetable Fermented Beverage.</title>
        <authorList>
            <person name="Chiou T.Y."/>
            <person name="Oshima K."/>
            <person name="Suda W."/>
            <person name="Hattori M."/>
            <person name="Takahashi T."/>
        </authorList>
    </citation>
    <scope>NUCLEOTIDE SEQUENCE [LARGE SCALE GENOMIC DNA]</scope>
    <source>
        <strain evidence="1 2">NBRC111893</strain>
    </source>
</reference>
<dbReference type="EMBL" id="BEXA01000005">
    <property type="protein sequence ID" value="GAY73950.1"/>
    <property type="molecule type" value="Genomic_DNA"/>
</dbReference>
<evidence type="ECO:0000313" key="1">
    <source>
        <dbReference type="EMBL" id="GAY73950.1"/>
    </source>
</evidence>
<protein>
    <submittedName>
        <fullName evidence="1">Uncharacterized protein</fullName>
    </submittedName>
</protein>
<comment type="caution">
    <text evidence="1">The sequence shown here is derived from an EMBL/GenBank/DDBJ whole genome shotgun (WGS) entry which is preliminary data.</text>
</comment>
<evidence type="ECO:0000313" key="2">
    <source>
        <dbReference type="Proteomes" id="UP000286974"/>
    </source>
</evidence>
<proteinExistence type="predicted"/>
<organism evidence="1 2">
    <name type="scientific">Lentilactobacillus kosonis</name>
    <dbReference type="NCBI Taxonomy" id="2810561"/>
    <lineage>
        <taxon>Bacteria</taxon>
        <taxon>Bacillati</taxon>
        <taxon>Bacillota</taxon>
        <taxon>Bacilli</taxon>
        <taxon>Lactobacillales</taxon>
        <taxon>Lactobacillaceae</taxon>
        <taxon>Lentilactobacillus</taxon>
    </lineage>
</organism>
<keyword evidence="2" id="KW-1185">Reference proteome</keyword>
<sequence>MDNSVSTNERHNLITYFKWLVNQVKGWPQQNYYVFLVFNGASNYDVSL</sequence>
<name>A0A401FNJ1_9LACO</name>
<accession>A0A401FNJ1</accession>